<dbReference type="InterPro" id="IPR011011">
    <property type="entry name" value="Znf_FYVE_PHD"/>
</dbReference>
<sequence>MAAESFCYLNQQLLLAGDIERNPGPRTPKYPCGECTRACTSYKGAKASILCESCEVWFHSDCVGLTDSALDTLGRSDLPWECYRCGLPNFSSGLFDSTILDESNYSATNSETHSSTSSTSSHHPGSPLAKSSPNKRNSNQTIKNLRLLEVNFQSIFSKRAEFWSVLDATKPDVVFGCETWLKPNIANGEVFPPGYDIYRCDRRDGYGGVLLGVHNSLNSHLITIKSDAEIVAAKIINDNQTIVLASVYRPPKNDLKYMEDLNSAISHLCQGNPGAAVWIAVDINLPDITWETYSVASHQYTLAINDSFLNLLDTAGLEQMVNFPTRGDNTLDNILTNRPSLTNRCSGLPALSDHDMVFMDANARAYRRKSVRRKILLWKRADLVTTRSRVHQMSDDFTSKFTTSTPVEDLATALQLELEEIINDCVPSKLSSTRVNQPWFNSKSKHILRQKGRAFKKARRTNKARDWIRFKRLKKDALNICRNSYNTYVHDIIHSVPAGCRNKKLGALVKAKRCDLMCCTSERRRLSTHGSQGQSQHSKPAIHIGFLN</sequence>
<feature type="compositionally biased region" description="Low complexity" evidence="5">
    <location>
        <begin position="112"/>
        <end position="123"/>
    </location>
</feature>
<feature type="domain" description="PHD-type" evidence="6">
    <location>
        <begin position="29"/>
        <end position="88"/>
    </location>
</feature>
<proteinExistence type="predicted"/>
<feature type="region of interest" description="Disordered" evidence="5">
    <location>
        <begin position="106"/>
        <end position="138"/>
    </location>
</feature>
<evidence type="ECO:0000313" key="8">
    <source>
        <dbReference type="Proteomes" id="UP000887568"/>
    </source>
</evidence>
<dbReference type="GO" id="GO:0007508">
    <property type="term" value="P:larval heart development"/>
    <property type="evidence" value="ECO:0007669"/>
    <property type="project" value="TreeGrafter"/>
</dbReference>
<dbReference type="AlphaFoldDB" id="A0A913ZDI9"/>
<dbReference type="Gene3D" id="3.30.40.10">
    <property type="entry name" value="Zinc/RING finger domain, C3HC4 (zinc finger)"/>
    <property type="match status" value="1"/>
</dbReference>
<dbReference type="InterPro" id="IPR013083">
    <property type="entry name" value="Znf_RING/FYVE/PHD"/>
</dbReference>
<evidence type="ECO:0000259" key="6">
    <source>
        <dbReference type="PROSITE" id="PS50016"/>
    </source>
</evidence>
<dbReference type="Pfam" id="PF14529">
    <property type="entry name" value="Exo_endo_phos_2"/>
    <property type="match status" value="1"/>
</dbReference>
<dbReference type="Pfam" id="PF00628">
    <property type="entry name" value="PHD"/>
    <property type="match status" value="1"/>
</dbReference>
<dbReference type="Gene3D" id="3.60.10.10">
    <property type="entry name" value="Endonuclease/exonuclease/phosphatase"/>
    <property type="match status" value="1"/>
</dbReference>
<keyword evidence="3" id="KW-0862">Zinc</keyword>
<dbReference type="InterPro" id="IPR001965">
    <property type="entry name" value="Znf_PHD"/>
</dbReference>
<evidence type="ECO:0000256" key="5">
    <source>
        <dbReference type="SAM" id="MobiDB-lite"/>
    </source>
</evidence>
<dbReference type="SMART" id="SM00249">
    <property type="entry name" value="PHD"/>
    <property type="match status" value="1"/>
</dbReference>
<dbReference type="GO" id="GO:0003824">
    <property type="term" value="F:catalytic activity"/>
    <property type="evidence" value="ECO:0007669"/>
    <property type="project" value="InterPro"/>
</dbReference>
<name>A0A913ZDI9_PATMI</name>
<dbReference type="Proteomes" id="UP000887568">
    <property type="component" value="Unplaced"/>
</dbReference>
<dbReference type="GO" id="GO:0061343">
    <property type="term" value="P:cell adhesion involved in heart morphogenesis"/>
    <property type="evidence" value="ECO:0007669"/>
    <property type="project" value="TreeGrafter"/>
</dbReference>
<evidence type="ECO:0000256" key="2">
    <source>
        <dbReference type="ARBA" id="ARBA00022771"/>
    </source>
</evidence>
<dbReference type="GO" id="GO:0008270">
    <property type="term" value="F:zinc ion binding"/>
    <property type="evidence" value="ECO:0007669"/>
    <property type="project" value="UniProtKB-KW"/>
</dbReference>
<keyword evidence="1" id="KW-0479">Metal-binding</keyword>
<dbReference type="GO" id="GO:0031012">
    <property type="term" value="C:extracellular matrix"/>
    <property type="evidence" value="ECO:0007669"/>
    <property type="project" value="TreeGrafter"/>
</dbReference>
<dbReference type="InterPro" id="IPR036691">
    <property type="entry name" value="Endo/exonu/phosph_ase_sf"/>
</dbReference>
<dbReference type="GeneID" id="119723314"/>
<evidence type="ECO:0000256" key="4">
    <source>
        <dbReference type="PROSITE-ProRule" id="PRU00146"/>
    </source>
</evidence>
<dbReference type="SUPFAM" id="SSF57903">
    <property type="entry name" value="FYVE/PHD zinc finger"/>
    <property type="match status" value="1"/>
</dbReference>
<dbReference type="SUPFAM" id="SSF56219">
    <property type="entry name" value="DNase I-like"/>
    <property type="match status" value="1"/>
</dbReference>
<dbReference type="PANTHER" id="PTHR33395">
    <property type="entry name" value="TRANSCRIPTASE, PUTATIVE-RELATED-RELATED"/>
    <property type="match status" value="1"/>
</dbReference>
<dbReference type="InterPro" id="IPR019787">
    <property type="entry name" value="Znf_PHD-finger"/>
</dbReference>
<accession>A0A913ZDI9</accession>
<dbReference type="InterPro" id="IPR019786">
    <property type="entry name" value="Zinc_finger_PHD-type_CS"/>
</dbReference>
<reference evidence="7" key="1">
    <citation type="submission" date="2022-11" db="UniProtKB">
        <authorList>
            <consortium name="EnsemblMetazoa"/>
        </authorList>
    </citation>
    <scope>IDENTIFICATION</scope>
</reference>
<protein>
    <recommendedName>
        <fullName evidence="6">PHD-type domain-containing protein</fullName>
    </recommendedName>
</protein>
<evidence type="ECO:0000256" key="3">
    <source>
        <dbReference type="ARBA" id="ARBA00022833"/>
    </source>
</evidence>
<keyword evidence="2 4" id="KW-0863">Zinc-finger</keyword>
<dbReference type="EnsemblMetazoa" id="XM_038193910.1">
    <property type="protein sequence ID" value="XP_038049838.1"/>
    <property type="gene ID" value="LOC119723314"/>
</dbReference>
<dbReference type="OrthoDB" id="6157628at2759"/>
<organism evidence="7 8">
    <name type="scientific">Patiria miniata</name>
    <name type="common">Bat star</name>
    <name type="synonym">Asterina miniata</name>
    <dbReference type="NCBI Taxonomy" id="46514"/>
    <lineage>
        <taxon>Eukaryota</taxon>
        <taxon>Metazoa</taxon>
        <taxon>Echinodermata</taxon>
        <taxon>Eleutherozoa</taxon>
        <taxon>Asterozoa</taxon>
        <taxon>Asteroidea</taxon>
        <taxon>Valvatacea</taxon>
        <taxon>Valvatida</taxon>
        <taxon>Asterinidae</taxon>
        <taxon>Patiria</taxon>
    </lineage>
</organism>
<evidence type="ECO:0000313" key="7">
    <source>
        <dbReference type="EnsemblMetazoa" id="XP_038049838.1"/>
    </source>
</evidence>
<dbReference type="PROSITE" id="PS01359">
    <property type="entry name" value="ZF_PHD_1"/>
    <property type="match status" value="1"/>
</dbReference>
<dbReference type="PROSITE" id="PS50016">
    <property type="entry name" value="ZF_PHD_2"/>
    <property type="match status" value="1"/>
</dbReference>
<evidence type="ECO:0000256" key="1">
    <source>
        <dbReference type="ARBA" id="ARBA00022723"/>
    </source>
</evidence>
<feature type="compositionally biased region" description="Polar residues" evidence="5">
    <location>
        <begin position="129"/>
        <end position="138"/>
    </location>
</feature>
<dbReference type="OMA" id="TPKYPCG"/>
<dbReference type="PANTHER" id="PTHR33395:SF22">
    <property type="entry name" value="REVERSE TRANSCRIPTASE DOMAIN-CONTAINING PROTEIN"/>
    <property type="match status" value="1"/>
</dbReference>
<keyword evidence="8" id="KW-1185">Reference proteome</keyword>
<dbReference type="RefSeq" id="XP_038049838.1">
    <property type="nucleotide sequence ID" value="XM_038193910.1"/>
</dbReference>
<dbReference type="InterPro" id="IPR005135">
    <property type="entry name" value="Endo/exonuclease/phosphatase"/>
</dbReference>